<dbReference type="EMBL" id="AP022588">
    <property type="protein sequence ID" value="BBY28056.1"/>
    <property type="molecule type" value="Genomic_DNA"/>
</dbReference>
<dbReference type="InterPro" id="IPR002347">
    <property type="entry name" value="SDR_fam"/>
</dbReference>
<dbReference type="KEGG" id="msei:MSEDJ_21520"/>
<evidence type="ECO:0000256" key="3">
    <source>
        <dbReference type="ARBA" id="ARBA00022512"/>
    </source>
</evidence>
<dbReference type="GO" id="GO:0032787">
    <property type="term" value="P:monocarboxylic acid metabolic process"/>
    <property type="evidence" value="ECO:0007669"/>
    <property type="project" value="UniProtKB-ARBA"/>
</dbReference>
<dbReference type="AlphaFoldDB" id="A0A7I7QQD1"/>
<name>A0A7I7QQD1_9MYCO</name>
<dbReference type="GO" id="GO:0004316">
    <property type="term" value="F:3-oxoacyl-[acyl-carrier-protein] reductase (NADPH) activity"/>
    <property type="evidence" value="ECO:0007669"/>
    <property type="project" value="UniProtKB-EC"/>
</dbReference>
<evidence type="ECO:0000256" key="6">
    <source>
        <dbReference type="RuleBase" id="RU000363"/>
    </source>
</evidence>
<dbReference type="PRINTS" id="PR00081">
    <property type="entry name" value="GDHRDH"/>
</dbReference>
<dbReference type="Gene3D" id="3.40.50.720">
    <property type="entry name" value="NAD(P)-binding Rossmann-like Domain"/>
    <property type="match status" value="1"/>
</dbReference>
<keyword evidence="3" id="KW-0134">Cell wall</keyword>
<sequence length="271" mass="28567">MRFRTERGVRVTDRCDGKVALVTGSSRGLGKAIAQQLAREGATVAITARTMDPDPRYDGSLGQTRDEIVAAGGRAVAVQADLSNSAERERLFAEVVAEVGAPDILVNNAAVTFLRPLDGFPEKRVRLMLEMHLLGPLQLSQLAIPAMRSRGRGWILNVTSVGGDLPAGPPFSEFDASAGFGIYGTAKAALNRLTLSLAAELYDDGIAVNAAAPSDPVATPGAGTLDLAKTDTEDVSLITETAMVLCSGDPAVLTGRIAHTQPFLRETGWLR</sequence>
<evidence type="ECO:0000256" key="1">
    <source>
        <dbReference type="ARBA" id="ARBA00004191"/>
    </source>
</evidence>
<dbReference type="Pfam" id="PF00106">
    <property type="entry name" value="adh_short"/>
    <property type="match status" value="1"/>
</dbReference>
<comment type="similarity">
    <text evidence="2 6">Belongs to the short-chain dehydrogenases/reductases (SDR) family.</text>
</comment>
<dbReference type="InterPro" id="IPR020904">
    <property type="entry name" value="Sc_DH/Rdtase_CS"/>
</dbReference>
<dbReference type="InterPro" id="IPR050259">
    <property type="entry name" value="SDR"/>
</dbReference>
<keyword evidence="3" id="KW-0964">Secreted</keyword>
<evidence type="ECO:0000313" key="7">
    <source>
        <dbReference type="EMBL" id="BBY28056.1"/>
    </source>
</evidence>
<dbReference type="SUPFAM" id="SSF51735">
    <property type="entry name" value="NAD(P)-binding Rossmann-fold domains"/>
    <property type="match status" value="1"/>
</dbReference>
<keyword evidence="8" id="KW-1185">Reference proteome</keyword>
<dbReference type="PROSITE" id="PS00061">
    <property type="entry name" value="ADH_SHORT"/>
    <property type="match status" value="1"/>
</dbReference>
<proteinExistence type="inferred from homology"/>
<dbReference type="PANTHER" id="PTHR42879">
    <property type="entry name" value="3-OXOACYL-(ACYL-CARRIER-PROTEIN) REDUCTASE"/>
    <property type="match status" value="1"/>
</dbReference>
<evidence type="ECO:0000256" key="4">
    <source>
        <dbReference type="ARBA" id="ARBA00040781"/>
    </source>
</evidence>
<reference evidence="7 8" key="1">
    <citation type="journal article" date="2019" name="Emerg. Microbes Infect.">
        <title>Comprehensive subspecies identification of 175 nontuberculous mycobacteria species based on 7547 genomic profiles.</title>
        <authorList>
            <person name="Matsumoto Y."/>
            <person name="Kinjo T."/>
            <person name="Motooka D."/>
            <person name="Nabeya D."/>
            <person name="Jung N."/>
            <person name="Uechi K."/>
            <person name="Horii T."/>
            <person name="Iida T."/>
            <person name="Fujita J."/>
            <person name="Nakamura S."/>
        </authorList>
    </citation>
    <scope>NUCLEOTIDE SEQUENCE [LARGE SCALE GENOMIC DNA]</scope>
    <source>
        <strain evidence="7 8">JCM 17899</strain>
    </source>
</reference>
<comment type="subcellular location">
    <subcellularLocation>
        <location evidence="1">Secreted</location>
        <location evidence="1">Cell wall</location>
    </subcellularLocation>
</comment>
<protein>
    <recommendedName>
        <fullName evidence="4">3-oxoacyl-[acyl-carrier-protein] reductase MabA</fullName>
    </recommendedName>
</protein>
<dbReference type="PRINTS" id="PR00080">
    <property type="entry name" value="SDRFAMILY"/>
</dbReference>
<accession>A0A7I7QQD1</accession>
<gene>
    <name evidence="7" type="ORF">MSEDJ_21520</name>
</gene>
<dbReference type="InterPro" id="IPR036291">
    <property type="entry name" value="NAD(P)-bd_dom_sf"/>
</dbReference>
<organism evidence="7 8">
    <name type="scientific">Mycolicibacterium sediminis</name>
    <dbReference type="NCBI Taxonomy" id="1286180"/>
    <lineage>
        <taxon>Bacteria</taxon>
        <taxon>Bacillati</taxon>
        <taxon>Actinomycetota</taxon>
        <taxon>Actinomycetes</taxon>
        <taxon>Mycobacteriales</taxon>
        <taxon>Mycobacteriaceae</taxon>
        <taxon>Mycolicibacterium</taxon>
    </lineage>
</organism>
<evidence type="ECO:0000256" key="2">
    <source>
        <dbReference type="ARBA" id="ARBA00006484"/>
    </source>
</evidence>
<evidence type="ECO:0000313" key="8">
    <source>
        <dbReference type="Proteomes" id="UP000467193"/>
    </source>
</evidence>
<comment type="catalytic activity">
    <reaction evidence="5">
        <text>a (3R)-hydroxyacyl-[ACP] + NADP(+) = a 3-oxoacyl-[ACP] + NADPH + H(+)</text>
        <dbReference type="Rhea" id="RHEA:17397"/>
        <dbReference type="Rhea" id="RHEA-COMP:9916"/>
        <dbReference type="Rhea" id="RHEA-COMP:9945"/>
        <dbReference type="ChEBI" id="CHEBI:15378"/>
        <dbReference type="ChEBI" id="CHEBI:57783"/>
        <dbReference type="ChEBI" id="CHEBI:58349"/>
        <dbReference type="ChEBI" id="CHEBI:78776"/>
        <dbReference type="ChEBI" id="CHEBI:78827"/>
        <dbReference type="EC" id="1.1.1.100"/>
    </reaction>
    <physiologicalReaction direction="right-to-left" evidence="5">
        <dbReference type="Rhea" id="RHEA:17399"/>
    </physiologicalReaction>
</comment>
<evidence type="ECO:0000256" key="5">
    <source>
        <dbReference type="ARBA" id="ARBA00047400"/>
    </source>
</evidence>
<dbReference type="Proteomes" id="UP000467193">
    <property type="component" value="Chromosome"/>
</dbReference>